<evidence type="ECO:0000313" key="3">
    <source>
        <dbReference type="Proteomes" id="UP001215280"/>
    </source>
</evidence>
<proteinExistence type="predicted"/>
<organism evidence="2 3">
    <name type="scientific">Mycena maculata</name>
    <dbReference type="NCBI Taxonomy" id="230809"/>
    <lineage>
        <taxon>Eukaryota</taxon>
        <taxon>Fungi</taxon>
        <taxon>Dikarya</taxon>
        <taxon>Basidiomycota</taxon>
        <taxon>Agaricomycotina</taxon>
        <taxon>Agaricomycetes</taxon>
        <taxon>Agaricomycetidae</taxon>
        <taxon>Agaricales</taxon>
        <taxon>Marasmiineae</taxon>
        <taxon>Mycenaceae</taxon>
        <taxon>Mycena</taxon>
    </lineage>
</organism>
<dbReference type="EMBL" id="JARJLG010000047">
    <property type="protein sequence ID" value="KAJ7760905.1"/>
    <property type="molecule type" value="Genomic_DNA"/>
</dbReference>
<accession>A0AAD7NHN9</accession>
<feature type="region of interest" description="Disordered" evidence="1">
    <location>
        <begin position="116"/>
        <end position="230"/>
    </location>
</feature>
<feature type="compositionally biased region" description="Acidic residues" evidence="1">
    <location>
        <begin position="116"/>
        <end position="129"/>
    </location>
</feature>
<feature type="compositionally biased region" description="Acidic residues" evidence="1">
    <location>
        <begin position="267"/>
        <end position="281"/>
    </location>
</feature>
<protein>
    <submittedName>
        <fullName evidence="2">Uncharacterized protein</fullName>
    </submittedName>
</protein>
<dbReference type="Proteomes" id="UP001215280">
    <property type="component" value="Unassembled WGS sequence"/>
</dbReference>
<evidence type="ECO:0000313" key="2">
    <source>
        <dbReference type="EMBL" id="KAJ7760905.1"/>
    </source>
</evidence>
<sequence length="432" mass="47326">MSSPANNFTCILNSSSDLSSMVHLPAIDGPQPMEEYRRSEGDDFFAEVPALWHPPSYDELLGGCNTISTRPTNSPAYFATSPSPSSTIASGRPVIVSTSCALDSSSMLEDDALCSEDDCFSEDEDDWDERSDTVVPEVQHATPPSPLSSMQQNADIDTDGTTPSPTFFDFDSDSFTDGSWSVETDEDMCSSLQEPASGIEPTGKTEDEPVETSPESPITNALTTELPTQTRLTIDLPARCKAAPPLTTGPWGLPLASGFSFNSVWSVEDETEDEGDDDPDHVDERCGARRRPMSSGRPEKRRRTGTQQQPPRRPRPVQISARSGTERPAETAPQNARPEMPAPRVAAPGGFICPFEGCAHRALRSYSGVRRHYYDSHYPVPWDCPACGLRMKNASRPDTARLHLRDRCPGKDSHKYFTALLAASRKGKDYRL</sequence>
<keyword evidence="3" id="KW-1185">Reference proteome</keyword>
<name>A0AAD7NHN9_9AGAR</name>
<reference evidence="2" key="1">
    <citation type="submission" date="2023-03" db="EMBL/GenBank/DDBJ databases">
        <title>Massive genome expansion in bonnet fungi (Mycena s.s.) driven by repeated elements and novel gene families across ecological guilds.</title>
        <authorList>
            <consortium name="Lawrence Berkeley National Laboratory"/>
            <person name="Harder C.B."/>
            <person name="Miyauchi S."/>
            <person name="Viragh M."/>
            <person name="Kuo A."/>
            <person name="Thoen E."/>
            <person name="Andreopoulos B."/>
            <person name="Lu D."/>
            <person name="Skrede I."/>
            <person name="Drula E."/>
            <person name="Henrissat B."/>
            <person name="Morin E."/>
            <person name="Kohler A."/>
            <person name="Barry K."/>
            <person name="LaButti K."/>
            <person name="Morin E."/>
            <person name="Salamov A."/>
            <person name="Lipzen A."/>
            <person name="Mereny Z."/>
            <person name="Hegedus B."/>
            <person name="Baldrian P."/>
            <person name="Stursova M."/>
            <person name="Weitz H."/>
            <person name="Taylor A."/>
            <person name="Grigoriev I.V."/>
            <person name="Nagy L.G."/>
            <person name="Martin F."/>
            <person name="Kauserud H."/>
        </authorList>
    </citation>
    <scope>NUCLEOTIDE SEQUENCE</scope>
    <source>
        <strain evidence="2">CBHHK188m</strain>
    </source>
</reference>
<dbReference type="AlphaFoldDB" id="A0AAD7NHN9"/>
<feature type="compositionally biased region" description="Polar residues" evidence="1">
    <location>
        <begin position="213"/>
        <end position="230"/>
    </location>
</feature>
<comment type="caution">
    <text evidence="2">The sequence shown here is derived from an EMBL/GenBank/DDBJ whole genome shotgun (WGS) entry which is preliminary data.</text>
</comment>
<evidence type="ECO:0000256" key="1">
    <source>
        <dbReference type="SAM" id="MobiDB-lite"/>
    </source>
</evidence>
<feature type="compositionally biased region" description="Low complexity" evidence="1">
    <location>
        <begin position="159"/>
        <end position="179"/>
    </location>
</feature>
<gene>
    <name evidence="2" type="ORF">DFH07DRAFT_1059951</name>
</gene>
<feature type="region of interest" description="Disordered" evidence="1">
    <location>
        <begin position="267"/>
        <end position="342"/>
    </location>
</feature>